<dbReference type="AlphaFoldDB" id="A0A3M7QYZ9"/>
<keyword evidence="2" id="KW-1185">Reference proteome</keyword>
<evidence type="ECO:0000313" key="2">
    <source>
        <dbReference type="Proteomes" id="UP000276133"/>
    </source>
</evidence>
<proteinExistence type="predicted"/>
<accession>A0A3M7QYZ9</accession>
<organism evidence="1 2">
    <name type="scientific">Brachionus plicatilis</name>
    <name type="common">Marine rotifer</name>
    <name type="synonym">Brachionus muelleri</name>
    <dbReference type="NCBI Taxonomy" id="10195"/>
    <lineage>
        <taxon>Eukaryota</taxon>
        <taxon>Metazoa</taxon>
        <taxon>Spiralia</taxon>
        <taxon>Gnathifera</taxon>
        <taxon>Rotifera</taxon>
        <taxon>Eurotatoria</taxon>
        <taxon>Monogononta</taxon>
        <taxon>Pseudotrocha</taxon>
        <taxon>Ploima</taxon>
        <taxon>Brachionidae</taxon>
        <taxon>Brachionus</taxon>
    </lineage>
</organism>
<dbReference type="Proteomes" id="UP000276133">
    <property type="component" value="Unassembled WGS sequence"/>
</dbReference>
<dbReference type="EMBL" id="REGN01004728">
    <property type="protein sequence ID" value="RNA16331.1"/>
    <property type="molecule type" value="Genomic_DNA"/>
</dbReference>
<evidence type="ECO:0000313" key="1">
    <source>
        <dbReference type="EMBL" id="RNA16331.1"/>
    </source>
</evidence>
<comment type="caution">
    <text evidence="1">The sequence shown here is derived from an EMBL/GenBank/DDBJ whole genome shotgun (WGS) entry which is preliminary data.</text>
</comment>
<sequence>MQFKNGVEDICFTIKLKNIISINKRCSLGKGELIKNNINIKLNHKKIKKSKKLVRFIIPLGKKNNNLDLVNMLELSSLIGDAIDLLT</sequence>
<protein>
    <submittedName>
        <fullName evidence="1">Uncharacterized protein</fullName>
    </submittedName>
</protein>
<reference evidence="1 2" key="1">
    <citation type="journal article" date="2018" name="Sci. Rep.">
        <title>Genomic signatures of local adaptation to the degree of environmental predictability in rotifers.</title>
        <authorList>
            <person name="Franch-Gras L."/>
            <person name="Hahn C."/>
            <person name="Garcia-Roger E.M."/>
            <person name="Carmona M.J."/>
            <person name="Serra M."/>
            <person name="Gomez A."/>
        </authorList>
    </citation>
    <scope>NUCLEOTIDE SEQUENCE [LARGE SCALE GENOMIC DNA]</scope>
    <source>
        <strain evidence="1">HYR1</strain>
    </source>
</reference>
<gene>
    <name evidence="1" type="ORF">BpHYR1_005097</name>
</gene>
<name>A0A3M7QYZ9_BRAPC</name>